<dbReference type="Proteomes" id="UP000332933">
    <property type="component" value="Unassembled WGS sequence"/>
</dbReference>
<dbReference type="InterPro" id="IPR000177">
    <property type="entry name" value="Apple"/>
</dbReference>
<dbReference type="Pfam" id="PF14295">
    <property type="entry name" value="PAN_4"/>
    <property type="match status" value="2"/>
</dbReference>
<keyword evidence="2" id="KW-1015">Disulfide bond</keyword>
<keyword evidence="6" id="KW-1185">Reference proteome</keyword>
<dbReference type="OrthoDB" id="78172at2759"/>
<proteinExistence type="predicted"/>
<dbReference type="EMBL" id="VJMH01006754">
    <property type="protein sequence ID" value="KAF0688150.1"/>
    <property type="molecule type" value="Genomic_DNA"/>
</dbReference>
<keyword evidence="1" id="KW-0677">Repeat</keyword>
<evidence type="ECO:0000313" key="5">
    <source>
        <dbReference type="EMBL" id="VFT96906.1"/>
    </source>
</evidence>
<evidence type="ECO:0000256" key="1">
    <source>
        <dbReference type="ARBA" id="ARBA00022737"/>
    </source>
</evidence>
<dbReference type="EMBL" id="CAADRA010006777">
    <property type="protein sequence ID" value="VFT96906.1"/>
    <property type="molecule type" value="Genomic_DNA"/>
</dbReference>
<dbReference type="GO" id="GO:0005576">
    <property type="term" value="C:extracellular region"/>
    <property type="evidence" value="ECO:0007669"/>
    <property type="project" value="InterPro"/>
</dbReference>
<gene>
    <name evidence="5" type="primary">Aste57867_20213</name>
    <name evidence="4" type="ORF">As57867_020147</name>
    <name evidence="5" type="ORF">ASTE57867_20213</name>
</gene>
<feature type="domain" description="Apple" evidence="3">
    <location>
        <begin position="5"/>
        <end position="49"/>
    </location>
</feature>
<feature type="domain" description="Apple" evidence="3">
    <location>
        <begin position="79"/>
        <end position="123"/>
    </location>
</feature>
<evidence type="ECO:0000313" key="4">
    <source>
        <dbReference type="EMBL" id="KAF0688150.1"/>
    </source>
</evidence>
<dbReference type="PANTHER" id="PTHR33946:SF4">
    <property type="entry name" value="COAGULATION FACTOR XI"/>
    <property type="match status" value="1"/>
</dbReference>
<dbReference type="InterPro" id="IPR003609">
    <property type="entry name" value="Pan_app"/>
</dbReference>
<accession>A0A485LF60</accession>
<name>A0A485LF60_9STRA</name>
<protein>
    <submittedName>
        <fullName evidence="5">Aste57867_20213 protein</fullName>
    </submittedName>
</protein>
<dbReference type="CDD" id="cd01100">
    <property type="entry name" value="APPLE_Factor_XI_like"/>
    <property type="match status" value="1"/>
</dbReference>
<dbReference type="AlphaFoldDB" id="A0A485LF60"/>
<dbReference type="GO" id="GO:0006508">
    <property type="term" value="P:proteolysis"/>
    <property type="evidence" value="ECO:0007669"/>
    <property type="project" value="InterPro"/>
</dbReference>
<dbReference type="PANTHER" id="PTHR33946">
    <property type="match status" value="1"/>
</dbReference>
<reference evidence="4" key="2">
    <citation type="submission" date="2019-06" db="EMBL/GenBank/DDBJ databases">
        <title>Genomics analysis of Aphanomyces spp. identifies a new class of oomycete effector associated with host adaptation.</title>
        <authorList>
            <person name="Gaulin E."/>
        </authorList>
    </citation>
    <scope>NUCLEOTIDE SEQUENCE</scope>
    <source>
        <strain evidence="4">CBS 578.67</strain>
    </source>
</reference>
<evidence type="ECO:0000256" key="2">
    <source>
        <dbReference type="ARBA" id="ARBA00023157"/>
    </source>
</evidence>
<evidence type="ECO:0000259" key="3">
    <source>
        <dbReference type="Pfam" id="PF14295"/>
    </source>
</evidence>
<dbReference type="Gene3D" id="3.50.4.10">
    <property type="entry name" value="Hepatocyte Growth Factor"/>
    <property type="match status" value="2"/>
</dbReference>
<reference evidence="5 6" key="1">
    <citation type="submission" date="2019-03" db="EMBL/GenBank/DDBJ databases">
        <authorList>
            <person name="Gaulin E."/>
            <person name="Dumas B."/>
        </authorList>
    </citation>
    <scope>NUCLEOTIDE SEQUENCE [LARGE SCALE GENOMIC DNA]</scope>
    <source>
        <strain evidence="5">CBS 568.67</strain>
    </source>
</reference>
<sequence>MEVDVDYFGFDLTSTAQSIAALCVADCRATDGCKLFVWTRFNGGTCWLKHTAGAKSHLPGSIAMIVKKVSTCGVQELDVDYQGNDIDSTERAYPDLCCDDCKNADGCTTYVWTDFNGGTCWLKSAKGAPAQYDGSVSGSI</sequence>
<organism evidence="5 6">
    <name type="scientific">Aphanomyces stellatus</name>
    <dbReference type="NCBI Taxonomy" id="120398"/>
    <lineage>
        <taxon>Eukaryota</taxon>
        <taxon>Sar</taxon>
        <taxon>Stramenopiles</taxon>
        <taxon>Oomycota</taxon>
        <taxon>Saprolegniomycetes</taxon>
        <taxon>Saprolegniales</taxon>
        <taxon>Verrucalvaceae</taxon>
        <taxon>Aphanomyces</taxon>
    </lineage>
</organism>
<evidence type="ECO:0000313" key="6">
    <source>
        <dbReference type="Proteomes" id="UP000332933"/>
    </source>
</evidence>